<sequence length="266" mass="29671">MSRRSEPTQQQTTFTGVNNELPQLRSRESLKRQISDVPEGPSSKRTRVHSLRDYFNQSIFKQVVKGKVFTKKVPGAFVCLNPDCVLQQFGRNAFARDRLSALAIGLSGVNQLLFQATFPQLSSYNRILSILSGRGSCSRLKLMSLSTSTALLDMGSSAVVITFLGAHITQQTSIMKFKKNMTNTLDTEDTTIASQVLFLEEIFAASRKLGCSKEDPRINRKNSRYNSGETPKLLSQIINPNIIKLTENDHKKGMADLGPFDSHEHD</sequence>
<dbReference type="OrthoDB" id="2289379at2759"/>
<dbReference type="VEuPathDB" id="FungiDB:MUCCIDRAFT_165154"/>
<reference evidence="2 3" key="1">
    <citation type="submission" date="2015-06" db="EMBL/GenBank/DDBJ databases">
        <title>Expansion of signal transduction pathways in fungi by whole-genome duplication.</title>
        <authorList>
            <consortium name="DOE Joint Genome Institute"/>
            <person name="Corrochano L.M."/>
            <person name="Kuo A."/>
            <person name="Marcet-Houben M."/>
            <person name="Polaino S."/>
            <person name="Salamov A."/>
            <person name="Villalobos J.M."/>
            <person name="Alvarez M.I."/>
            <person name="Avalos J."/>
            <person name="Benito E.P."/>
            <person name="Benoit I."/>
            <person name="Burger G."/>
            <person name="Camino L.P."/>
            <person name="Canovas D."/>
            <person name="Cerda-Olmedo E."/>
            <person name="Cheng J.-F."/>
            <person name="Dominguez A."/>
            <person name="Elias M."/>
            <person name="Eslava A.P."/>
            <person name="Glaser F."/>
            <person name="Grimwood J."/>
            <person name="Gutierrez G."/>
            <person name="Heitman J."/>
            <person name="Henrissat B."/>
            <person name="Iturriaga E.A."/>
            <person name="Lang B.F."/>
            <person name="Lavin J.L."/>
            <person name="Lee S."/>
            <person name="Li W."/>
            <person name="Lindquist E."/>
            <person name="Lopez-Garcia S."/>
            <person name="Luque E.M."/>
            <person name="Marcos A.T."/>
            <person name="Martin J."/>
            <person name="Mccluskey K."/>
            <person name="Medina H.R."/>
            <person name="Miralles-Duran A."/>
            <person name="Miyazaki A."/>
            <person name="Munoz-Torres E."/>
            <person name="Oguiza J.A."/>
            <person name="Ohm R."/>
            <person name="Olmedo M."/>
            <person name="Orejas M."/>
            <person name="Ortiz-Castellanos L."/>
            <person name="Pisabarro A.G."/>
            <person name="Rodriguez-Romero J."/>
            <person name="Ruiz-Herrera J."/>
            <person name="Ruiz-Vazquez R."/>
            <person name="Sanz C."/>
            <person name="Schackwitz W."/>
            <person name="Schmutz J."/>
            <person name="Shahriari M."/>
            <person name="Shelest E."/>
            <person name="Silva-Franco F."/>
            <person name="Soanes D."/>
            <person name="Syed K."/>
            <person name="Tagua V.G."/>
            <person name="Talbot N.J."/>
            <person name="Thon M."/>
            <person name="De Vries R.P."/>
            <person name="Wiebenga A."/>
            <person name="Yadav J.S."/>
            <person name="Braun E.L."/>
            <person name="Baker S."/>
            <person name="Garre V."/>
            <person name="Horwitz B."/>
            <person name="Torres-Martinez S."/>
            <person name="Idnurm A."/>
            <person name="Herrera-Estrella A."/>
            <person name="Gabaldon T."/>
            <person name="Grigoriev I.V."/>
        </authorList>
    </citation>
    <scope>NUCLEOTIDE SEQUENCE [LARGE SCALE GENOMIC DNA]</scope>
    <source>
        <strain evidence="2 3">CBS 277.49</strain>
    </source>
</reference>
<dbReference type="AlphaFoldDB" id="A0A162QPY7"/>
<feature type="compositionally biased region" description="Polar residues" evidence="1">
    <location>
        <begin position="7"/>
        <end position="21"/>
    </location>
</feature>
<gene>
    <name evidence="2" type="ORF">MUCCIDRAFT_165154</name>
</gene>
<dbReference type="Proteomes" id="UP000077051">
    <property type="component" value="Unassembled WGS sequence"/>
</dbReference>
<accession>A0A162QPY7</accession>
<keyword evidence="3" id="KW-1185">Reference proteome</keyword>
<feature type="region of interest" description="Disordered" evidence="1">
    <location>
        <begin position="1"/>
        <end position="45"/>
    </location>
</feature>
<proteinExistence type="predicted"/>
<feature type="compositionally biased region" description="Basic and acidic residues" evidence="1">
    <location>
        <begin position="25"/>
        <end position="34"/>
    </location>
</feature>
<comment type="caution">
    <text evidence="2">The sequence shown here is derived from an EMBL/GenBank/DDBJ whole genome shotgun (WGS) entry which is preliminary data.</text>
</comment>
<dbReference type="EMBL" id="AMYB01000006">
    <property type="protein sequence ID" value="OAD01259.1"/>
    <property type="molecule type" value="Genomic_DNA"/>
</dbReference>
<organism evidence="2 3">
    <name type="scientific">Mucor lusitanicus CBS 277.49</name>
    <dbReference type="NCBI Taxonomy" id="747725"/>
    <lineage>
        <taxon>Eukaryota</taxon>
        <taxon>Fungi</taxon>
        <taxon>Fungi incertae sedis</taxon>
        <taxon>Mucoromycota</taxon>
        <taxon>Mucoromycotina</taxon>
        <taxon>Mucoromycetes</taxon>
        <taxon>Mucorales</taxon>
        <taxon>Mucorineae</taxon>
        <taxon>Mucoraceae</taxon>
        <taxon>Mucor</taxon>
    </lineage>
</organism>
<name>A0A162QPY7_MUCCL</name>
<evidence type="ECO:0000313" key="3">
    <source>
        <dbReference type="Proteomes" id="UP000077051"/>
    </source>
</evidence>
<evidence type="ECO:0000313" key="2">
    <source>
        <dbReference type="EMBL" id="OAD01259.1"/>
    </source>
</evidence>
<protein>
    <submittedName>
        <fullName evidence="2">Uncharacterized protein</fullName>
    </submittedName>
</protein>
<evidence type="ECO:0000256" key="1">
    <source>
        <dbReference type="SAM" id="MobiDB-lite"/>
    </source>
</evidence>